<dbReference type="InterPro" id="IPR021215">
    <property type="entry name" value="DUF2752"/>
</dbReference>
<name>A0A077EJ50_9FLAO</name>
<keyword evidence="1" id="KW-0812">Transmembrane</keyword>
<protein>
    <recommendedName>
        <fullName evidence="4">DUF2752 domain-containing protein</fullName>
    </recommendedName>
</protein>
<dbReference type="Proteomes" id="UP000028933">
    <property type="component" value="Chromosome"/>
</dbReference>
<keyword evidence="1" id="KW-1133">Transmembrane helix</keyword>
<dbReference type="AlphaFoldDB" id="A0A077EJ50"/>
<reference evidence="2" key="2">
    <citation type="journal article" date="2015" name="Genome Biol. Evol.">
        <title>Complete Genome Sequence and Transcriptomic Analysis of the Novel Pathogen Elizabethkingia anophelis in Response to Oxidative Stress.</title>
        <authorList>
            <person name="Li Y."/>
            <person name="Liu Y."/>
            <person name="Chew S.C."/>
            <person name="Tay M."/>
            <person name="Salido M.M."/>
            <person name="Teo J."/>
            <person name="Lauro F.M."/>
            <person name="Givskov M."/>
            <person name="Yang L."/>
        </authorList>
    </citation>
    <scope>NUCLEOTIDE SEQUENCE</scope>
    <source>
        <strain evidence="2">NUHP1</strain>
    </source>
</reference>
<feature type="transmembrane region" description="Helical" evidence="1">
    <location>
        <begin position="111"/>
        <end position="126"/>
    </location>
</feature>
<dbReference type="HOGENOM" id="CLU_098258_2_1_10"/>
<accession>A0A077EJ50</accession>
<keyword evidence="1" id="KW-0472">Membrane</keyword>
<feature type="transmembrane region" description="Helical" evidence="1">
    <location>
        <begin position="71"/>
        <end position="90"/>
    </location>
</feature>
<organism evidence="2 3">
    <name type="scientific">Elizabethkingia anophelis NUHP1</name>
    <dbReference type="NCBI Taxonomy" id="1338011"/>
    <lineage>
        <taxon>Bacteria</taxon>
        <taxon>Pseudomonadati</taxon>
        <taxon>Bacteroidota</taxon>
        <taxon>Flavobacteriia</taxon>
        <taxon>Flavobacteriales</taxon>
        <taxon>Weeksellaceae</taxon>
        <taxon>Elizabethkingia</taxon>
    </lineage>
</organism>
<reference evidence="2" key="1">
    <citation type="journal article" date="2013" name="Lancet">
        <title>First case of E anophelis outbreak in an intensive-care unit.</title>
        <authorList>
            <person name="Teo J."/>
            <person name="Tan S.Y."/>
            <person name="Tay M."/>
            <person name="Ding Y."/>
            <person name="Kjelleberg S."/>
            <person name="Givskov M."/>
            <person name="Lin R.T."/>
            <person name="Yang L."/>
        </authorList>
    </citation>
    <scope>NUCLEOTIDE SEQUENCE [LARGE SCALE GENOMIC DNA]</scope>
    <source>
        <strain evidence="2">NUHP1</strain>
    </source>
</reference>
<evidence type="ECO:0008006" key="4">
    <source>
        <dbReference type="Google" id="ProtNLM"/>
    </source>
</evidence>
<sequence>MEIIKKYKFLSVVVLLLLCGGAVYIFYRYNPETSGFFLQCPFKLLTGYDCPGCGSQRALHALLHGEIKQSFAYNPLFIIAIPYVILGFIFNQDKVKAKYPGFRKVLFGQKAIYIILFIVIAFWLLRNL</sequence>
<dbReference type="Pfam" id="PF10825">
    <property type="entry name" value="DUF2752"/>
    <property type="match status" value="1"/>
</dbReference>
<dbReference type="STRING" id="1338011.BD94_3846"/>
<evidence type="ECO:0000313" key="2">
    <source>
        <dbReference type="EMBL" id="AIL47621.1"/>
    </source>
</evidence>
<feature type="transmembrane region" description="Helical" evidence="1">
    <location>
        <begin position="7"/>
        <end position="27"/>
    </location>
</feature>
<dbReference type="eggNOG" id="ENOG5032Y7G">
    <property type="taxonomic scope" value="Bacteria"/>
</dbReference>
<proteinExistence type="predicted"/>
<dbReference type="EMBL" id="CP007547">
    <property type="protein sequence ID" value="AIL47621.1"/>
    <property type="molecule type" value="Genomic_DNA"/>
</dbReference>
<evidence type="ECO:0000256" key="1">
    <source>
        <dbReference type="SAM" id="Phobius"/>
    </source>
</evidence>
<dbReference type="KEGG" id="eao:BD94_3846"/>
<dbReference type="RefSeq" id="WP_024563976.1">
    <property type="nucleotide sequence ID" value="NZ_CP007547.1"/>
</dbReference>
<evidence type="ECO:0000313" key="3">
    <source>
        <dbReference type="Proteomes" id="UP000028933"/>
    </source>
</evidence>
<gene>
    <name evidence="2" type="ORF">BD94_3846</name>
</gene>